<sequence length="66" mass="7433">MSSVGTKKKLVEQLRQEASIDRQKVSTVCKDIIKFCQDHESADVLVRGWVSPKDNPFKEKAGCLLL</sequence>
<dbReference type="EMBL" id="CAJOBA010049789">
    <property type="protein sequence ID" value="CAF4227479.1"/>
    <property type="molecule type" value="Genomic_DNA"/>
</dbReference>
<dbReference type="Proteomes" id="UP000682733">
    <property type="component" value="Unassembled WGS sequence"/>
</dbReference>
<gene>
    <name evidence="11" type="ORF">GPM918_LOCUS2478</name>
    <name evidence="12" type="ORF">OVA965_LOCUS33968</name>
    <name evidence="13" type="ORF">SRO942_LOCUS2478</name>
    <name evidence="14" type="ORF">TMI583_LOCUS34874</name>
</gene>
<accession>A0A813RJH7</accession>
<comment type="similarity">
    <text evidence="2 9">Belongs to the G protein gamma family.</text>
</comment>
<evidence type="ECO:0000256" key="7">
    <source>
        <dbReference type="ARBA" id="ARBA00023288"/>
    </source>
</evidence>
<dbReference type="GO" id="GO:0031681">
    <property type="term" value="F:G-protein beta-subunit binding"/>
    <property type="evidence" value="ECO:0007669"/>
    <property type="project" value="InterPro"/>
</dbReference>
<dbReference type="Proteomes" id="UP000677228">
    <property type="component" value="Unassembled WGS sequence"/>
</dbReference>
<dbReference type="Proteomes" id="UP000681722">
    <property type="component" value="Unassembled WGS sequence"/>
</dbReference>
<name>A0A813RJH7_9BILA</name>
<organism evidence="11 15">
    <name type="scientific">Didymodactylos carnosus</name>
    <dbReference type="NCBI Taxonomy" id="1234261"/>
    <lineage>
        <taxon>Eukaryota</taxon>
        <taxon>Metazoa</taxon>
        <taxon>Spiralia</taxon>
        <taxon>Gnathifera</taxon>
        <taxon>Rotifera</taxon>
        <taxon>Eurotatoria</taxon>
        <taxon>Bdelloidea</taxon>
        <taxon>Philodinida</taxon>
        <taxon>Philodinidae</taxon>
        <taxon>Didymodactylos</taxon>
    </lineage>
</organism>
<evidence type="ECO:0000256" key="5">
    <source>
        <dbReference type="ARBA" id="ARBA00023136"/>
    </source>
</evidence>
<dbReference type="SUPFAM" id="SSF48670">
    <property type="entry name" value="Transducin (heterotrimeric G protein), gamma chain"/>
    <property type="match status" value="1"/>
</dbReference>
<dbReference type="FunFam" id="4.10.260.10:FF:000001">
    <property type="entry name" value="Guanine nucleotide-binding protein subunit gamma"/>
    <property type="match status" value="1"/>
</dbReference>
<comment type="subunit">
    <text evidence="9">G proteins are composed of 3 units; alpha, beta and gamma.</text>
</comment>
<keyword evidence="5 9" id="KW-0472">Membrane</keyword>
<dbReference type="Proteomes" id="UP000663829">
    <property type="component" value="Unassembled WGS sequence"/>
</dbReference>
<dbReference type="PANTHER" id="PTHR13809">
    <property type="entry name" value="GUANINE NUCLEOTIDE-BINDING PROTEIN GAMMA SUBUNIT"/>
    <property type="match status" value="1"/>
</dbReference>
<protein>
    <recommendedName>
        <fullName evidence="9">Guanine nucleotide-binding protein subunit gamma</fullName>
    </recommendedName>
</protein>
<proteinExistence type="inferred from homology"/>
<dbReference type="EMBL" id="CAJNOK010028010">
    <property type="protein sequence ID" value="CAF1429114.1"/>
    <property type="molecule type" value="Genomic_DNA"/>
</dbReference>
<evidence type="ECO:0000256" key="6">
    <source>
        <dbReference type="ARBA" id="ARBA00023224"/>
    </source>
</evidence>
<dbReference type="InterPro" id="IPR015898">
    <property type="entry name" value="G-protein_gamma-like_dom"/>
</dbReference>
<dbReference type="InterPro" id="IPR001770">
    <property type="entry name" value="G-protein_gamma"/>
</dbReference>
<reference evidence="11" key="1">
    <citation type="submission" date="2021-02" db="EMBL/GenBank/DDBJ databases">
        <authorList>
            <person name="Nowell W R."/>
        </authorList>
    </citation>
    <scope>NUCLEOTIDE SEQUENCE</scope>
</reference>
<dbReference type="Pfam" id="PF00631">
    <property type="entry name" value="G-gamma"/>
    <property type="match status" value="1"/>
</dbReference>
<dbReference type="AlphaFoldDB" id="A0A813RJH7"/>
<evidence type="ECO:0000256" key="2">
    <source>
        <dbReference type="ARBA" id="ARBA00007431"/>
    </source>
</evidence>
<evidence type="ECO:0000259" key="10">
    <source>
        <dbReference type="PROSITE" id="PS50058"/>
    </source>
</evidence>
<evidence type="ECO:0000313" key="11">
    <source>
        <dbReference type="EMBL" id="CAF0781206.1"/>
    </source>
</evidence>
<dbReference type="EMBL" id="CAJNOQ010000276">
    <property type="protein sequence ID" value="CAF0781206.1"/>
    <property type="molecule type" value="Genomic_DNA"/>
</dbReference>
<evidence type="ECO:0000256" key="9">
    <source>
        <dbReference type="RuleBase" id="RU004973"/>
    </source>
</evidence>
<evidence type="ECO:0000256" key="1">
    <source>
        <dbReference type="ARBA" id="ARBA00004342"/>
    </source>
</evidence>
<dbReference type="EMBL" id="CAJOBC010000276">
    <property type="protein sequence ID" value="CAF3564499.1"/>
    <property type="molecule type" value="Genomic_DNA"/>
</dbReference>
<dbReference type="PROSITE" id="PS50058">
    <property type="entry name" value="G_PROTEIN_GAMMA"/>
    <property type="match status" value="1"/>
</dbReference>
<keyword evidence="7 9" id="KW-0449">Lipoprotein</keyword>
<evidence type="ECO:0000313" key="13">
    <source>
        <dbReference type="EMBL" id="CAF3564499.1"/>
    </source>
</evidence>
<comment type="function">
    <text evidence="9">Guanine nucleotide-binding proteins (G proteins) are involved as a modulator or transducer in various transmembrane signaling systems. The beta and gamma chains are required for the GTPase activity, for replacement of GDP by GTP, and for G protein-effector interaction.</text>
</comment>
<keyword evidence="3 9" id="KW-1003">Cell membrane</keyword>
<evidence type="ECO:0000256" key="4">
    <source>
        <dbReference type="ARBA" id="ARBA00022481"/>
    </source>
</evidence>
<dbReference type="PRINTS" id="PR00321">
    <property type="entry name" value="GPROTEING"/>
</dbReference>
<dbReference type="InterPro" id="IPR036284">
    <property type="entry name" value="GGL_sf"/>
</dbReference>
<evidence type="ECO:0000313" key="14">
    <source>
        <dbReference type="EMBL" id="CAF4227479.1"/>
    </source>
</evidence>
<dbReference type="SMART" id="SM00224">
    <property type="entry name" value="GGL"/>
    <property type="match status" value="1"/>
</dbReference>
<dbReference type="GO" id="GO:0007186">
    <property type="term" value="P:G protein-coupled receptor signaling pathway"/>
    <property type="evidence" value="ECO:0007669"/>
    <property type="project" value="InterPro"/>
</dbReference>
<feature type="domain" description="G protein gamma" evidence="10">
    <location>
        <begin position="1"/>
        <end position="66"/>
    </location>
</feature>
<dbReference type="SMART" id="SM01224">
    <property type="entry name" value="G_gamma"/>
    <property type="match status" value="1"/>
</dbReference>
<keyword evidence="15" id="KW-1185">Reference proteome</keyword>
<evidence type="ECO:0000256" key="8">
    <source>
        <dbReference type="ARBA" id="ARBA00023289"/>
    </source>
</evidence>
<keyword evidence="4" id="KW-0488">Methylation</keyword>
<dbReference type="CDD" id="cd00068">
    <property type="entry name" value="GGL"/>
    <property type="match status" value="1"/>
</dbReference>
<dbReference type="GO" id="GO:0005834">
    <property type="term" value="C:heterotrimeric G-protein complex"/>
    <property type="evidence" value="ECO:0007669"/>
    <property type="project" value="InterPro"/>
</dbReference>
<dbReference type="OrthoDB" id="6264244at2759"/>
<keyword evidence="6 9" id="KW-0807">Transducer</keyword>
<comment type="subcellular location">
    <subcellularLocation>
        <location evidence="1 9">Cell membrane</location>
        <topology evidence="1 9">Lipid-anchor</topology>
        <orientation evidence="1 9">Cytoplasmic side</orientation>
    </subcellularLocation>
</comment>
<evidence type="ECO:0000313" key="15">
    <source>
        <dbReference type="Proteomes" id="UP000663829"/>
    </source>
</evidence>
<dbReference type="Gene3D" id="4.10.260.10">
    <property type="entry name" value="Transducin (heterotrimeric G protein), gamma chain"/>
    <property type="match status" value="1"/>
</dbReference>
<evidence type="ECO:0000313" key="12">
    <source>
        <dbReference type="EMBL" id="CAF1429114.1"/>
    </source>
</evidence>
<evidence type="ECO:0000256" key="3">
    <source>
        <dbReference type="ARBA" id="ARBA00022475"/>
    </source>
</evidence>
<comment type="caution">
    <text evidence="11">The sequence shown here is derived from an EMBL/GenBank/DDBJ whole genome shotgun (WGS) entry which is preliminary data.</text>
</comment>
<keyword evidence="8" id="KW-0636">Prenylation</keyword>